<dbReference type="AlphaFoldDB" id="A0A502ESF3"/>
<dbReference type="InterPro" id="IPR058238">
    <property type="entry name" value="Lant_leader_dom"/>
</dbReference>
<dbReference type="RefSeq" id="WP_140506585.1">
    <property type="nucleotide sequence ID" value="NZ_RCZH01000006.1"/>
</dbReference>
<dbReference type="Proteomes" id="UP000319700">
    <property type="component" value="Unassembled WGS sequence"/>
</dbReference>
<organism evidence="1 2">
    <name type="scientific">Flavobacterium pectinovorum</name>
    <dbReference type="NCBI Taxonomy" id="29533"/>
    <lineage>
        <taxon>Bacteria</taxon>
        <taxon>Pseudomonadati</taxon>
        <taxon>Bacteroidota</taxon>
        <taxon>Flavobacteriia</taxon>
        <taxon>Flavobacteriales</taxon>
        <taxon>Flavobacteriaceae</taxon>
        <taxon>Flavobacterium</taxon>
    </lineage>
</organism>
<name>A0A502ESF3_9FLAO</name>
<protein>
    <submittedName>
        <fullName evidence="1">RSAM-modified peptide</fullName>
    </submittedName>
</protein>
<comment type="caution">
    <text evidence="1">The sequence shown here is derived from an EMBL/GenBank/DDBJ whole genome shotgun (WGS) entry which is preliminary data.</text>
</comment>
<evidence type="ECO:0000313" key="2">
    <source>
        <dbReference type="Proteomes" id="UP000319700"/>
    </source>
</evidence>
<evidence type="ECO:0000313" key="1">
    <source>
        <dbReference type="EMBL" id="TPG40748.1"/>
    </source>
</evidence>
<proteinExistence type="predicted"/>
<dbReference type="NCBIfam" id="NF038153">
    <property type="entry name" value="lant_leader_L1a"/>
    <property type="match status" value="1"/>
</dbReference>
<dbReference type="OrthoDB" id="1377227at2"/>
<dbReference type="InterPro" id="IPR026408">
    <property type="entry name" value="GG_sam_targ_CFB"/>
</dbReference>
<dbReference type="EMBL" id="RCZH01000006">
    <property type="protein sequence ID" value="TPG40748.1"/>
    <property type="molecule type" value="Genomic_DNA"/>
</dbReference>
<gene>
    <name evidence="1" type="ORF">EAH81_10400</name>
</gene>
<reference evidence="1 2" key="1">
    <citation type="journal article" date="2019" name="Environ. Microbiol.">
        <title>Species interactions and distinct microbial communities in high Arctic permafrost affected cryosols are associated with the CH4 and CO2 gas fluxes.</title>
        <authorList>
            <person name="Altshuler I."/>
            <person name="Hamel J."/>
            <person name="Turney S."/>
            <person name="Magnuson E."/>
            <person name="Levesque R."/>
            <person name="Greer C."/>
            <person name="Whyte L.G."/>
        </authorList>
    </citation>
    <scope>NUCLEOTIDE SEQUENCE [LARGE SCALE GENOMIC DNA]</scope>
    <source>
        <strain evidence="1 2">42</strain>
    </source>
</reference>
<accession>A0A502ESF3</accession>
<keyword evidence="2" id="KW-1185">Reference proteome</keyword>
<dbReference type="NCBIfam" id="TIGR04149">
    <property type="entry name" value="GG_sam_targ_CFB"/>
    <property type="match status" value="1"/>
</dbReference>
<sequence>MKKLQLNKKTVSVLNKKEMSTVKGGQQAEFLSVYSCRASRSGNDCCGSSVPGIL</sequence>